<evidence type="ECO:0000256" key="1">
    <source>
        <dbReference type="ARBA" id="ARBA00022603"/>
    </source>
</evidence>
<dbReference type="SUPFAM" id="SSF53335">
    <property type="entry name" value="S-adenosyl-L-methionine-dependent methyltransferases"/>
    <property type="match status" value="1"/>
</dbReference>
<dbReference type="Proteomes" id="UP000316184">
    <property type="component" value="Unassembled WGS sequence"/>
</dbReference>
<proteinExistence type="predicted"/>
<keyword evidence="1 4" id="KW-0489">Methyltransferase</keyword>
<accession>A0A561U072</accession>
<organism evidence="4 5">
    <name type="scientific">Saccharopolyspora dendranthemae</name>
    <dbReference type="NCBI Taxonomy" id="1181886"/>
    <lineage>
        <taxon>Bacteria</taxon>
        <taxon>Bacillati</taxon>
        <taxon>Actinomycetota</taxon>
        <taxon>Actinomycetes</taxon>
        <taxon>Pseudonocardiales</taxon>
        <taxon>Pseudonocardiaceae</taxon>
        <taxon>Saccharopolyspora</taxon>
    </lineage>
</organism>
<keyword evidence="2 4" id="KW-0808">Transferase</keyword>
<comment type="caution">
    <text evidence="4">The sequence shown here is derived from an EMBL/GenBank/DDBJ whole genome shotgun (WGS) entry which is preliminary data.</text>
</comment>
<name>A0A561U072_9PSEU</name>
<dbReference type="RefSeq" id="WP_145743914.1">
    <property type="nucleotide sequence ID" value="NZ_VIWX01000006.1"/>
</dbReference>
<evidence type="ECO:0000259" key="3">
    <source>
        <dbReference type="Pfam" id="PF13649"/>
    </source>
</evidence>
<protein>
    <submittedName>
        <fullName evidence="4">Methyltransferase family protein</fullName>
    </submittedName>
</protein>
<evidence type="ECO:0000256" key="2">
    <source>
        <dbReference type="ARBA" id="ARBA00022679"/>
    </source>
</evidence>
<dbReference type="AlphaFoldDB" id="A0A561U072"/>
<dbReference type="Pfam" id="PF13649">
    <property type="entry name" value="Methyltransf_25"/>
    <property type="match status" value="1"/>
</dbReference>
<dbReference type="GO" id="GO:0008168">
    <property type="term" value="F:methyltransferase activity"/>
    <property type="evidence" value="ECO:0007669"/>
    <property type="project" value="UniProtKB-KW"/>
</dbReference>
<dbReference type="InterPro" id="IPR051052">
    <property type="entry name" value="Diverse_substrate_MTase"/>
</dbReference>
<dbReference type="PANTHER" id="PTHR44942:SF4">
    <property type="entry name" value="METHYLTRANSFERASE TYPE 11 DOMAIN-CONTAINING PROTEIN"/>
    <property type="match status" value="1"/>
</dbReference>
<reference evidence="4 5" key="1">
    <citation type="submission" date="2019-06" db="EMBL/GenBank/DDBJ databases">
        <title>Sequencing the genomes of 1000 actinobacteria strains.</title>
        <authorList>
            <person name="Klenk H.-P."/>
        </authorList>
    </citation>
    <scope>NUCLEOTIDE SEQUENCE [LARGE SCALE GENOMIC DNA]</scope>
    <source>
        <strain evidence="4 5">DSM 46699</strain>
    </source>
</reference>
<dbReference type="GO" id="GO:0032259">
    <property type="term" value="P:methylation"/>
    <property type="evidence" value="ECO:0007669"/>
    <property type="project" value="UniProtKB-KW"/>
</dbReference>
<feature type="domain" description="Methyltransferase" evidence="3">
    <location>
        <begin position="43"/>
        <end position="133"/>
    </location>
</feature>
<evidence type="ECO:0000313" key="5">
    <source>
        <dbReference type="Proteomes" id="UP000316184"/>
    </source>
</evidence>
<dbReference type="CDD" id="cd02440">
    <property type="entry name" value="AdoMet_MTases"/>
    <property type="match status" value="1"/>
</dbReference>
<dbReference type="InterPro" id="IPR041698">
    <property type="entry name" value="Methyltransf_25"/>
</dbReference>
<keyword evidence="5" id="KW-1185">Reference proteome</keyword>
<dbReference type="EMBL" id="VIWX01000006">
    <property type="protein sequence ID" value="TWF92744.1"/>
    <property type="molecule type" value="Genomic_DNA"/>
</dbReference>
<dbReference type="PANTHER" id="PTHR44942">
    <property type="entry name" value="METHYLTRANSF_11 DOMAIN-CONTAINING PROTEIN"/>
    <property type="match status" value="1"/>
</dbReference>
<dbReference type="Gene3D" id="3.40.50.150">
    <property type="entry name" value="Vaccinia Virus protein VP39"/>
    <property type="match status" value="1"/>
</dbReference>
<gene>
    <name evidence="4" type="ORF">FHU35_1626</name>
</gene>
<sequence length="260" mass="28865">MSDGERGRSAFAEDAERYDRSRPGYPAELFDVLTAAVGEAARVLEIGCGTGQASVPLASRGFALTALELSEELAALARRNLGEYHSARVVVQAFEEWPLPPVGFDLVVAATSFDRLDPEQRMTKVADALRPRGALAVISTHHIAGGSDSFFAQAGQCYECFAPTAAPRRSLPTPDEIPRESEEFHRSRRFSAPEFHQYEWEAQYTSVQYLDLLKTYSDHRTMPDSVREQLLDCIEGHIEDHGGVVSKRYLTQLTFAQRLG</sequence>
<evidence type="ECO:0000313" key="4">
    <source>
        <dbReference type="EMBL" id="TWF92744.1"/>
    </source>
</evidence>
<dbReference type="InterPro" id="IPR029063">
    <property type="entry name" value="SAM-dependent_MTases_sf"/>
</dbReference>
<dbReference type="OrthoDB" id="9797252at2"/>